<dbReference type="Proteomes" id="UP000015104">
    <property type="component" value="Unassembled WGS sequence"/>
</dbReference>
<keyword evidence="6" id="KW-0963">Cytoplasm</keyword>
<evidence type="ECO:0000256" key="6">
    <source>
        <dbReference type="ARBA" id="ARBA00022490"/>
    </source>
</evidence>
<dbReference type="InterPro" id="IPR015943">
    <property type="entry name" value="WD40/YVTN_repeat-like_dom_sf"/>
</dbReference>
<sequence length="567" mass="64478">MSPDDISSDSSPAFSSDGFCQICNCLLYKTYDPHNTTQTYACSNCNRIYRFDRDKTVSRAVQTDLEPLKEYWENLKESILEDSVCSVCLDPYTTQSHKAVILKCGHLFGDQCITRWFTEGKTDGGTKCPTCKAKAKSSDLRFIAPYSVLRADPTLVTKYKHETEKARMERIAEEKQVERVNQELRNLKDDFEATKQLYEEEKREYERLLSSETERIAAASMQNIIVRSKSQPLVLSKRLDFDNRCDTRVLTVSDMLGVIMIPQKKESLLFPPYGLRNIGSADLHQNEFIPLHQDVIRDVAFHPYDAMVLTASHDKTVKITNIFSSSPVMTFPFEDAAWSCCWNDKKPQYFYVGLKSGKVFEFDMRVVGRTIAQIPVSDRTPCISLKYIYNDMFSGISSTRLKGSEFHFIRNGNYESQLFPIQGVFMSSHYERKTANFLVSNRPAKPKQNFVNHTIFNLSLNSNILEEALIDIKPVLTLNGGARADQSLKARIFNHPTKQDRCLVIAGDQDIGGFIAWDTEVGECIQKVGGIGSVFDIAQVNPVNSSTPAYIALTDKSLLYYTWRRDS</sequence>
<dbReference type="GO" id="GO:0061630">
    <property type="term" value="F:ubiquitin protein ligase activity"/>
    <property type="evidence" value="ECO:0007669"/>
    <property type="project" value="UniProtKB-EC"/>
</dbReference>
<dbReference type="SMART" id="SM00184">
    <property type="entry name" value="RING"/>
    <property type="match status" value="1"/>
</dbReference>
<dbReference type="EC" id="2.3.2.27" evidence="5"/>
<evidence type="ECO:0000256" key="16">
    <source>
        <dbReference type="PROSITE-ProRule" id="PRU00175"/>
    </source>
</evidence>
<evidence type="ECO:0000256" key="13">
    <source>
        <dbReference type="ARBA" id="ARBA00022833"/>
    </source>
</evidence>
<dbReference type="PANTHER" id="PTHR16047">
    <property type="entry name" value="RFWD3 PROTEIN"/>
    <property type="match status" value="1"/>
</dbReference>
<evidence type="ECO:0000313" key="21">
    <source>
        <dbReference type="Proteomes" id="UP000015104"/>
    </source>
</evidence>
<evidence type="ECO:0000256" key="14">
    <source>
        <dbReference type="ARBA" id="ARBA00023204"/>
    </source>
</evidence>
<proteinExistence type="predicted"/>
<dbReference type="GO" id="GO:0005737">
    <property type="term" value="C:cytoplasm"/>
    <property type="evidence" value="ECO:0007669"/>
    <property type="project" value="UniProtKB-SubCell"/>
</dbReference>
<keyword evidence="10" id="KW-0227">DNA damage</keyword>
<evidence type="ECO:0000256" key="12">
    <source>
        <dbReference type="ARBA" id="ARBA00022786"/>
    </source>
</evidence>
<evidence type="ECO:0000256" key="5">
    <source>
        <dbReference type="ARBA" id="ARBA00012483"/>
    </source>
</evidence>
<keyword evidence="11 16" id="KW-0863">Zinc-finger</keyword>
<keyword evidence="9" id="KW-0677">Repeat</keyword>
<keyword evidence="8" id="KW-0808">Transferase</keyword>
<dbReference type="Pfam" id="PF23419">
    <property type="entry name" value="WD40_RFWD3"/>
    <property type="match status" value="1"/>
</dbReference>
<comment type="catalytic activity">
    <reaction evidence="1">
        <text>S-ubiquitinyl-[E2 ubiquitin-conjugating enzyme]-L-cysteine + [acceptor protein]-L-lysine = [E2 ubiquitin-conjugating enzyme]-L-cysteine + N(6)-ubiquitinyl-[acceptor protein]-L-lysine.</text>
        <dbReference type="EC" id="2.3.2.27"/>
    </reaction>
</comment>
<dbReference type="GO" id="GO:0016605">
    <property type="term" value="C:PML body"/>
    <property type="evidence" value="ECO:0007669"/>
    <property type="project" value="UniProtKB-SubCell"/>
</dbReference>
<keyword evidence="21" id="KW-1185">Reference proteome</keyword>
<organism evidence="20 21">
    <name type="scientific">Tetranychus urticae</name>
    <name type="common">Two-spotted spider mite</name>
    <dbReference type="NCBI Taxonomy" id="32264"/>
    <lineage>
        <taxon>Eukaryota</taxon>
        <taxon>Metazoa</taxon>
        <taxon>Ecdysozoa</taxon>
        <taxon>Arthropoda</taxon>
        <taxon>Chelicerata</taxon>
        <taxon>Arachnida</taxon>
        <taxon>Acari</taxon>
        <taxon>Acariformes</taxon>
        <taxon>Trombidiformes</taxon>
        <taxon>Prostigmata</taxon>
        <taxon>Eleutherengona</taxon>
        <taxon>Raphignathae</taxon>
        <taxon>Tetranychoidea</taxon>
        <taxon>Tetranychidae</taxon>
        <taxon>Tetranychus</taxon>
    </lineage>
</organism>
<feature type="domain" description="RING-type" evidence="19">
    <location>
        <begin position="85"/>
        <end position="132"/>
    </location>
</feature>
<evidence type="ECO:0000256" key="15">
    <source>
        <dbReference type="ARBA" id="ARBA00023242"/>
    </source>
</evidence>
<dbReference type="PROSITE" id="PS50089">
    <property type="entry name" value="ZF_RING_2"/>
    <property type="match status" value="1"/>
</dbReference>
<dbReference type="GO" id="GO:0016567">
    <property type="term" value="P:protein ubiquitination"/>
    <property type="evidence" value="ECO:0007669"/>
    <property type="project" value="InterPro"/>
</dbReference>
<dbReference type="OrthoDB" id="5600418at2759"/>
<evidence type="ECO:0000256" key="1">
    <source>
        <dbReference type="ARBA" id="ARBA00000900"/>
    </source>
</evidence>
<dbReference type="Pfam" id="PF13639">
    <property type="entry name" value="zf-RING_2"/>
    <property type="match status" value="1"/>
</dbReference>
<dbReference type="KEGG" id="tut:107369674"/>
<dbReference type="EMBL" id="CAEY01000944">
    <property type="status" value="NOT_ANNOTATED_CDS"/>
    <property type="molecule type" value="Genomic_DNA"/>
</dbReference>
<evidence type="ECO:0000313" key="20">
    <source>
        <dbReference type="EnsemblMetazoa" id="tetur33g00230.1"/>
    </source>
</evidence>
<comment type="pathway">
    <text evidence="4">Protein modification; protein ubiquitination.</text>
</comment>
<dbReference type="EnsemblMetazoa" id="tetur33g00230.1">
    <property type="protein sequence ID" value="tetur33g00230.1"/>
    <property type="gene ID" value="tetur33g00230"/>
</dbReference>
<keyword evidence="12" id="KW-0833">Ubl conjugation pathway</keyword>
<dbReference type="InterPro" id="IPR013083">
    <property type="entry name" value="Znf_RING/FYVE/PHD"/>
</dbReference>
<evidence type="ECO:0000256" key="18">
    <source>
        <dbReference type="SAM" id="Coils"/>
    </source>
</evidence>
<dbReference type="SMART" id="SM00320">
    <property type="entry name" value="WD40"/>
    <property type="match status" value="2"/>
</dbReference>
<keyword evidence="13" id="KW-0862">Zinc</keyword>
<evidence type="ECO:0000256" key="10">
    <source>
        <dbReference type="ARBA" id="ARBA00022763"/>
    </source>
</evidence>
<dbReference type="SUPFAM" id="SSF50978">
    <property type="entry name" value="WD40 repeat-like"/>
    <property type="match status" value="1"/>
</dbReference>
<keyword evidence="11 16" id="KW-0479">Metal-binding</keyword>
<evidence type="ECO:0000256" key="2">
    <source>
        <dbReference type="ARBA" id="ARBA00004322"/>
    </source>
</evidence>
<dbReference type="GO" id="GO:0008270">
    <property type="term" value="F:zinc ion binding"/>
    <property type="evidence" value="ECO:0007669"/>
    <property type="project" value="UniProtKB-KW"/>
</dbReference>
<keyword evidence="14" id="KW-0234">DNA repair</keyword>
<dbReference type="PANTHER" id="PTHR16047:SF7">
    <property type="entry name" value="E3 UBIQUITIN-PROTEIN LIGASE RFWD3"/>
    <property type="match status" value="1"/>
</dbReference>
<dbReference type="HOGENOM" id="CLU_021009_2_1_1"/>
<dbReference type="Gene3D" id="2.130.10.10">
    <property type="entry name" value="YVTN repeat-like/Quinoprotein amine dehydrogenase"/>
    <property type="match status" value="1"/>
</dbReference>
<dbReference type="InterPro" id="IPR036322">
    <property type="entry name" value="WD40_repeat_dom_sf"/>
</dbReference>
<dbReference type="SUPFAM" id="SSF57850">
    <property type="entry name" value="RING/U-box"/>
    <property type="match status" value="1"/>
</dbReference>
<dbReference type="GO" id="GO:0036297">
    <property type="term" value="P:interstrand cross-link repair"/>
    <property type="evidence" value="ECO:0007669"/>
    <property type="project" value="InterPro"/>
</dbReference>
<keyword evidence="7 17" id="KW-0853">WD repeat</keyword>
<comment type="subcellular location">
    <subcellularLocation>
        <location evidence="3">Cytoplasm</location>
    </subcellularLocation>
    <subcellularLocation>
        <location evidence="2">Nucleus</location>
        <location evidence="2">PML body</location>
    </subcellularLocation>
</comment>
<evidence type="ECO:0000256" key="9">
    <source>
        <dbReference type="ARBA" id="ARBA00022737"/>
    </source>
</evidence>
<evidence type="ECO:0000259" key="19">
    <source>
        <dbReference type="PROSITE" id="PS50089"/>
    </source>
</evidence>
<dbReference type="OMA" id="HEAMEYN"/>
<dbReference type="Gene3D" id="3.30.40.10">
    <property type="entry name" value="Zinc/RING finger domain, C3HC4 (zinc finger)"/>
    <property type="match status" value="1"/>
</dbReference>
<dbReference type="STRING" id="32264.T1L2A6"/>
<dbReference type="InterPro" id="IPR001841">
    <property type="entry name" value="Znf_RING"/>
</dbReference>
<feature type="repeat" description="WD" evidence="17">
    <location>
        <begin position="289"/>
        <end position="330"/>
    </location>
</feature>
<evidence type="ECO:0000256" key="8">
    <source>
        <dbReference type="ARBA" id="ARBA00022679"/>
    </source>
</evidence>
<gene>
    <name evidence="20" type="primary">107369674</name>
</gene>
<name>T1L2A6_TETUR</name>
<dbReference type="AlphaFoldDB" id="T1L2A6"/>
<protein>
    <recommendedName>
        <fullName evidence="5">RING-type E3 ubiquitin transferase</fullName>
        <ecNumber evidence="5">2.3.2.27</ecNumber>
    </recommendedName>
</protein>
<evidence type="ECO:0000256" key="11">
    <source>
        <dbReference type="ARBA" id="ARBA00022771"/>
    </source>
</evidence>
<dbReference type="eggNOG" id="KOG1645">
    <property type="taxonomic scope" value="Eukaryota"/>
</dbReference>
<reference evidence="20" key="2">
    <citation type="submission" date="2015-06" db="UniProtKB">
        <authorList>
            <consortium name="EnsemblMetazoa"/>
        </authorList>
    </citation>
    <scope>IDENTIFICATION</scope>
</reference>
<dbReference type="InterPro" id="IPR056527">
    <property type="entry name" value="WD40_RFWD3"/>
</dbReference>
<keyword evidence="18" id="KW-0175">Coiled coil</keyword>
<evidence type="ECO:0000256" key="3">
    <source>
        <dbReference type="ARBA" id="ARBA00004496"/>
    </source>
</evidence>
<accession>T1L2A6</accession>
<evidence type="ECO:0000256" key="7">
    <source>
        <dbReference type="ARBA" id="ARBA00022574"/>
    </source>
</evidence>
<evidence type="ECO:0000256" key="17">
    <source>
        <dbReference type="PROSITE-ProRule" id="PRU00221"/>
    </source>
</evidence>
<feature type="coiled-coil region" evidence="18">
    <location>
        <begin position="163"/>
        <end position="215"/>
    </location>
</feature>
<dbReference type="InterPro" id="IPR037381">
    <property type="entry name" value="RFWD3"/>
</dbReference>
<dbReference type="InterPro" id="IPR001680">
    <property type="entry name" value="WD40_rpt"/>
</dbReference>
<reference evidence="21" key="1">
    <citation type="submission" date="2011-08" db="EMBL/GenBank/DDBJ databases">
        <authorList>
            <person name="Rombauts S."/>
        </authorList>
    </citation>
    <scope>NUCLEOTIDE SEQUENCE</scope>
    <source>
        <strain evidence="21">London</strain>
    </source>
</reference>
<dbReference type="PROSITE" id="PS50082">
    <property type="entry name" value="WD_REPEATS_2"/>
    <property type="match status" value="1"/>
</dbReference>
<keyword evidence="15" id="KW-0539">Nucleus</keyword>
<evidence type="ECO:0000256" key="4">
    <source>
        <dbReference type="ARBA" id="ARBA00004906"/>
    </source>
</evidence>